<evidence type="ECO:0000256" key="8">
    <source>
        <dbReference type="ARBA" id="ARBA00023315"/>
    </source>
</evidence>
<evidence type="ECO:0000256" key="7">
    <source>
        <dbReference type="ARBA" id="ARBA00023136"/>
    </source>
</evidence>
<keyword evidence="3" id="KW-0808">Transferase</keyword>
<feature type="domain" description="Phospholipid/glycerol acyltransferase" evidence="11">
    <location>
        <begin position="244"/>
        <end position="357"/>
    </location>
</feature>
<accession>A0ABN9XF12</accession>
<keyword evidence="7 10" id="KW-0472">Membrane</keyword>
<evidence type="ECO:0000256" key="1">
    <source>
        <dbReference type="ARBA" id="ARBA00004370"/>
    </source>
</evidence>
<dbReference type="EMBL" id="CAUYUJ010020447">
    <property type="protein sequence ID" value="CAK0898241.1"/>
    <property type="molecule type" value="Genomic_DNA"/>
</dbReference>
<proteinExistence type="inferred from homology"/>
<evidence type="ECO:0000256" key="10">
    <source>
        <dbReference type="SAM" id="Phobius"/>
    </source>
</evidence>
<evidence type="ECO:0000256" key="4">
    <source>
        <dbReference type="ARBA" id="ARBA00022692"/>
    </source>
</evidence>
<feature type="region of interest" description="Disordered" evidence="9">
    <location>
        <begin position="465"/>
        <end position="514"/>
    </location>
</feature>
<organism evidence="12 13">
    <name type="scientific">Prorocentrum cordatum</name>
    <dbReference type="NCBI Taxonomy" id="2364126"/>
    <lineage>
        <taxon>Eukaryota</taxon>
        <taxon>Sar</taxon>
        <taxon>Alveolata</taxon>
        <taxon>Dinophyceae</taxon>
        <taxon>Prorocentrales</taxon>
        <taxon>Prorocentraceae</taxon>
        <taxon>Prorocentrum</taxon>
    </lineage>
</organism>
<comment type="subcellular location">
    <subcellularLocation>
        <location evidence="1">Membrane</location>
    </subcellularLocation>
</comment>
<dbReference type="PANTHER" id="PTHR23063">
    <property type="entry name" value="PHOSPHOLIPID ACYLTRANSFERASE"/>
    <property type="match status" value="1"/>
</dbReference>
<evidence type="ECO:0000259" key="11">
    <source>
        <dbReference type="SMART" id="SM00563"/>
    </source>
</evidence>
<sequence>PRTGQIRFATSTSSASRASCAPALAEAEASAPSESPGGAAPPRDLAQPASIKKRCAVQEWQTLSLGPFGPGTVCEITRAWYGIPDGKPSQIVDVTSMVRERWDKERSLRFSGFNGKFNELFGDPAPMSMKTLCVEYTLHSNGMDVSRGNYAEGVFDKIGLLPGVVFKTVSNTVGIVAATGGLAVGKAVKEARQLTGDQSAEVADNAVFQMGWTTWLRCNGIFPSVSYEECASTDKPAEDMRQTPLLVSNHMCYIETFALPAIFNAPKVLGMKGICKTPFIGMFAKEIGLIEVDRDDKASRTATLHAIQSHVEQWTPGGRPLLMFPEGTTGNGDRLLPFRRGAFVPGAPVRPVVLVYTGAWNPANTNFKTLNSGEIELTDDAEWGLEFLGHFMHSLQVRVLRPYVPNEEERADPELYASNVHKLMSEAYAKLRAEVDAKKREETSWQARLNPMNLLTAATEGTAGFLGAHVRPRRSTSARGSEAARSPGRPSATAASSRGEDLPSGQSPEDRQEPACPVRRLVVVVVVVALLPITLPLPLPFPLLLLPLPPLPLPLV</sequence>
<keyword evidence="5 10" id="KW-1133">Transmembrane helix</keyword>
<evidence type="ECO:0000313" key="12">
    <source>
        <dbReference type="EMBL" id="CAK0898241.1"/>
    </source>
</evidence>
<feature type="non-terminal residue" evidence="12">
    <location>
        <position position="556"/>
    </location>
</feature>
<evidence type="ECO:0000256" key="3">
    <source>
        <dbReference type="ARBA" id="ARBA00022679"/>
    </source>
</evidence>
<feature type="non-terminal residue" evidence="12">
    <location>
        <position position="1"/>
    </location>
</feature>
<evidence type="ECO:0000256" key="2">
    <source>
        <dbReference type="ARBA" id="ARBA00008655"/>
    </source>
</evidence>
<comment type="similarity">
    <text evidence="2">Belongs to the 1-acyl-sn-glycerol-3-phosphate acyltransferase family.</text>
</comment>
<dbReference type="SMART" id="SM00563">
    <property type="entry name" value="PlsC"/>
    <property type="match status" value="1"/>
</dbReference>
<keyword evidence="6" id="KW-0443">Lipid metabolism</keyword>
<comment type="caution">
    <text evidence="12">The sequence shown here is derived from an EMBL/GenBank/DDBJ whole genome shotgun (WGS) entry which is preliminary data.</text>
</comment>
<dbReference type="InterPro" id="IPR002123">
    <property type="entry name" value="Plipid/glycerol_acylTrfase"/>
</dbReference>
<dbReference type="PANTHER" id="PTHR23063:SF52">
    <property type="entry name" value="LYSOPHOSPHATIDYLCHOLINE ACYLTRANSFERASE"/>
    <property type="match status" value="1"/>
</dbReference>
<feature type="compositionally biased region" description="Low complexity" evidence="9">
    <location>
        <begin position="19"/>
        <end position="43"/>
    </location>
</feature>
<dbReference type="Pfam" id="PF01553">
    <property type="entry name" value="Acyltransferase"/>
    <property type="match status" value="1"/>
</dbReference>
<feature type="region of interest" description="Disordered" evidence="9">
    <location>
        <begin position="19"/>
        <end position="47"/>
    </location>
</feature>
<evidence type="ECO:0000256" key="5">
    <source>
        <dbReference type="ARBA" id="ARBA00022989"/>
    </source>
</evidence>
<evidence type="ECO:0000256" key="6">
    <source>
        <dbReference type="ARBA" id="ARBA00023098"/>
    </source>
</evidence>
<name>A0ABN9XF12_9DINO</name>
<keyword evidence="4 10" id="KW-0812">Transmembrane</keyword>
<feature type="transmembrane region" description="Helical" evidence="10">
    <location>
        <begin position="521"/>
        <end position="546"/>
    </location>
</feature>
<dbReference type="SUPFAM" id="SSF69593">
    <property type="entry name" value="Glycerol-3-phosphate (1)-acyltransferase"/>
    <property type="match status" value="1"/>
</dbReference>
<evidence type="ECO:0000313" key="13">
    <source>
        <dbReference type="Proteomes" id="UP001189429"/>
    </source>
</evidence>
<protein>
    <recommendedName>
        <fullName evidence="11">Phospholipid/glycerol acyltransferase domain-containing protein</fullName>
    </recommendedName>
</protein>
<reference evidence="12" key="1">
    <citation type="submission" date="2023-10" db="EMBL/GenBank/DDBJ databases">
        <authorList>
            <person name="Chen Y."/>
            <person name="Shah S."/>
            <person name="Dougan E. K."/>
            <person name="Thang M."/>
            <person name="Chan C."/>
        </authorList>
    </citation>
    <scope>NUCLEOTIDE SEQUENCE [LARGE SCALE GENOMIC DNA]</scope>
</reference>
<keyword evidence="13" id="KW-1185">Reference proteome</keyword>
<evidence type="ECO:0000256" key="9">
    <source>
        <dbReference type="SAM" id="MobiDB-lite"/>
    </source>
</evidence>
<dbReference type="Proteomes" id="UP001189429">
    <property type="component" value="Unassembled WGS sequence"/>
</dbReference>
<keyword evidence="8" id="KW-0012">Acyltransferase</keyword>
<gene>
    <name evidence="12" type="ORF">PCOR1329_LOCUS76162</name>
</gene>